<dbReference type="InterPro" id="IPR005119">
    <property type="entry name" value="LysR_subst-bd"/>
</dbReference>
<dbReference type="InterPro" id="IPR058163">
    <property type="entry name" value="LysR-type_TF_proteobact-type"/>
</dbReference>
<reference evidence="3" key="1">
    <citation type="submission" date="2022-11" db="EMBL/GenBank/DDBJ databases">
        <title>Marinomonas sp. nov., isolated from marine algae.</title>
        <authorList>
            <person name="Choi D.G."/>
            <person name="Kim J.M."/>
            <person name="Lee J.K."/>
            <person name="Baek J.H."/>
            <person name="Jeon C.O."/>
        </authorList>
    </citation>
    <scope>NUCLEOTIDE SEQUENCE</scope>
    <source>
        <strain evidence="3">KJ51-3</strain>
    </source>
</reference>
<evidence type="ECO:0000313" key="4">
    <source>
        <dbReference type="Proteomes" id="UP001431181"/>
    </source>
</evidence>
<comment type="caution">
    <text evidence="3">The sequence shown here is derived from an EMBL/GenBank/DDBJ whole genome shotgun (WGS) entry which is preliminary data.</text>
</comment>
<name>A0ABT3KKR7_9GAMM</name>
<dbReference type="RefSeq" id="WP_265220504.1">
    <property type="nucleotide sequence ID" value="NZ_JAPEUL010000011.1"/>
</dbReference>
<evidence type="ECO:0000313" key="3">
    <source>
        <dbReference type="EMBL" id="MCW4631167.1"/>
    </source>
</evidence>
<dbReference type="EMBL" id="JAPEUL010000011">
    <property type="protein sequence ID" value="MCW4631167.1"/>
    <property type="molecule type" value="Genomic_DNA"/>
</dbReference>
<dbReference type="PANTHER" id="PTHR30537">
    <property type="entry name" value="HTH-TYPE TRANSCRIPTIONAL REGULATOR"/>
    <property type="match status" value="1"/>
</dbReference>
<protein>
    <submittedName>
        <fullName evidence="3">LysR substrate-binding domain-containing protein</fullName>
    </submittedName>
</protein>
<feature type="domain" description="LysR substrate-binding" evidence="2">
    <location>
        <begin position="5"/>
        <end position="112"/>
    </location>
</feature>
<organism evidence="3 4">
    <name type="scientific">Marinomonas rhodophyticola</name>
    <dbReference type="NCBI Taxonomy" id="2992803"/>
    <lineage>
        <taxon>Bacteria</taxon>
        <taxon>Pseudomonadati</taxon>
        <taxon>Pseudomonadota</taxon>
        <taxon>Gammaproteobacteria</taxon>
        <taxon>Oceanospirillales</taxon>
        <taxon>Oceanospirillaceae</taxon>
        <taxon>Marinomonas</taxon>
    </lineage>
</organism>
<dbReference type="SUPFAM" id="SSF53850">
    <property type="entry name" value="Periplasmic binding protein-like II"/>
    <property type="match status" value="1"/>
</dbReference>
<dbReference type="Proteomes" id="UP001431181">
    <property type="component" value="Unassembled WGS sequence"/>
</dbReference>
<dbReference type="PANTHER" id="PTHR30537:SF74">
    <property type="entry name" value="HTH-TYPE TRANSCRIPTIONAL REGULATOR TRPI"/>
    <property type="match status" value="1"/>
</dbReference>
<proteinExistence type="inferred from homology"/>
<sequence>MARLPLREPADLVNHSLLHVIGYEEGWGYWLNIMGVDNVDSSMGMQFDTLVSTLRMAELGQGVALGRSSMVQEMLSEGKLVAPFGQTVEASESFYLVRRSGAQLHHAANVFLIGW</sequence>
<accession>A0ABT3KKR7</accession>
<dbReference type="Pfam" id="PF03466">
    <property type="entry name" value="LysR_substrate"/>
    <property type="match status" value="1"/>
</dbReference>
<keyword evidence="4" id="KW-1185">Reference proteome</keyword>
<comment type="similarity">
    <text evidence="1">Belongs to the LysR transcriptional regulatory family.</text>
</comment>
<dbReference type="Gene3D" id="3.40.190.10">
    <property type="entry name" value="Periplasmic binding protein-like II"/>
    <property type="match status" value="1"/>
</dbReference>
<gene>
    <name evidence="3" type="ORF">ONZ52_20465</name>
</gene>
<evidence type="ECO:0000256" key="1">
    <source>
        <dbReference type="ARBA" id="ARBA00009437"/>
    </source>
</evidence>
<evidence type="ECO:0000259" key="2">
    <source>
        <dbReference type="Pfam" id="PF03466"/>
    </source>
</evidence>